<keyword evidence="6" id="KW-0067">ATP-binding</keyword>
<feature type="region of interest" description="Disordered" evidence="9">
    <location>
        <begin position="214"/>
        <end position="240"/>
    </location>
</feature>
<dbReference type="InterPro" id="IPR011009">
    <property type="entry name" value="Kinase-like_dom_sf"/>
</dbReference>
<dbReference type="EMBL" id="JBFTWV010000032">
    <property type="protein sequence ID" value="KAL2795795.1"/>
    <property type="molecule type" value="Genomic_DNA"/>
</dbReference>
<evidence type="ECO:0000313" key="12">
    <source>
        <dbReference type="EMBL" id="KAL2795795.1"/>
    </source>
</evidence>
<keyword evidence="3" id="KW-0808">Transferase</keyword>
<feature type="domain" description="Protein kinase" evidence="11">
    <location>
        <begin position="349"/>
        <end position="701"/>
    </location>
</feature>
<evidence type="ECO:0000256" key="6">
    <source>
        <dbReference type="ARBA" id="ARBA00022840"/>
    </source>
</evidence>
<evidence type="ECO:0000259" key="11">
    <source>
        <dbReference type="PROSITE" id="PS50011"/>
    </source>
</evidence>
<evidence type="ECO:0000256" key="4">
    <source>
        <dbReference type="ARBA" id="ARBA00022741"/>
    </source>
</evidence>
<feature type="chain" id="PRO_5045555235" description="non-specific serine/threonine protein kinase" evidence="10">
    <location>
        <begin position="30"/>
        <end position="705"/>
    </location>
</feature>
<dbReference type="Gene3D" id="1.10.510.10">
    <property type="entry name" value="Transferase(Phosphotransferase) domain 1"/>
    <property type="match status" value="1"/>
</dbReference>
<feature type="compositionally biased region" description="Basic and acidic residues" evidence="9">
    <location>
        <begin position="345"/>
        <end position="354"/>
    </location>
</feature>
<protein>
    <recommendedName>
        <fullName evidence="1">non-specific serine/threonine protein kinase</fullName>
        <ecNumber evidence="1">2.7.11.1</ecNumber>
    </recommendedName>
</protein>
<dbReference type="Pfam" id="PF00069">
    <property type="entry name" value="Pkinase"/>
    <property type="match status" value="1"/>
</dbReference>
<evidence type="ECO:0000256" key="3">
    <source>
        <dbReference type="ARBA" id="ARBA00022679"/>
    </source>
</evidence>
<dbReference type="Gene3D" id="3.30.200.20">
    <property type="entry name" value="Phosphorylase Kinase, domain 1"/>
    <property type="match status" value="1"/>
</dbReference>
<dbReference type="PROSITE" id="PS00108">
    <property type="entry name" value="PROTEIN_KINASE_ST"/>
    <property type="match status" value="1"/>
</dbReference>
<evidence type="ECO:0000256" key="10">
    <source>
        <dbReference type="SAM" id="SignalP"/>
    </source>
</evidence>
<evidence type="ECO:0000256" key="2">
    <source>
        <dbReference type="ARBA" id="ARBA00022527"/>
    </source>
</evidence>
<evidence type="ECO:0000256" key="5">
    <source>
        <dbReference type="ARBA" id="ARBA00022777"/>
    </source>
</evidence>
<name>A0ABR4GB46_9EURO</name>
<evidence type="ECO:0000313" key="13">
    <source>
        <dbReference type="Proteomes" id="UP001610563"/>
    </source>
</evidence>
<keyword evidence="5" id="KW-0418">Kinase</keyword>
<dbReference type="EC" id="2.7.11.1" evidence="1"/>
<comment type="catalytic activity">
    <reaction evidence="7">
        <text>L-threonyl-[protein] + ATP = O-phospho-L-threonyl-[protein] + ADP + H(+)</text>
        <dbReference type="Rhea" id="RHEA:46608"/>
        <dbReference type="Rhea" id="RHEA-COMP:11060"/>
        <dbReference type="Rhea" id="RHEA-COMP:11605"/>
        <dbReference type="ChEBI" id="CHEBI:15378"/>
        <dbReference type="ChEBI" id="CHEBI:30013"/>
        <dbReference type="ChEBI" id="CHEBI:30616"/>
        <dbReference type="ChEBI" id="CHEBI:61977"/>
        <dbReference type="ChEBI" id="CHEBI:456216"/>
        <dbReference type="EC" id="2.7.11.1"/>
    </reaction>
</comment>
<evidence type="ECO:0000256" key="7">
    <source>
        <dbReference type="ARBA" id="ARBA00047899"/>
    </source>
</evidence>
<feature type="region of interest" description="Disordered" evidence="9">
    <location>
        <begin position="66"/>
        <end position="85"/>
    </location>
</feature>
<comment type="caution">
    <text evidence="12">The sequence shown here is derived from an EMBL/GenBank/DDBJ whole genome shotgun (WGS) entry which is preliminary data.</text>
</comment>
<gene>
    <name evidence="12" type="ORF">BJX66DRAFT_336700</name>
</gene>
<keyword evidence="2" id="KW-0723">Serine/threonine-protein kinase</keyword>
<dbReference type="InterPro" id="IPR000719">
    <property type="entry name" value="Prot_kinase_dom"/>
</dbReference>
<feature type="signal peptide" evidence="10">
    <location>
        <begin position="1"/>
        <end position="29"/>
    </location>
</feature>
<reference evidence="12 13" key="1">
    <citation type="submission" date="2024-07" db="EMBL/GenBank/DDBJ databases">
        <title>Section-level genome sequencing and comparative genomics of Aspergillus sections Usti and Cavernicolus.</title>
        <authorList>
            <consortium name="Lawrence Berkeley National Laboratory"/>
            <person name="Nybo J.L."/>
            <person name="Vesth T.C."/>
            <person name="Theobald S."/>
            <person name="Frisvad J.C."/>
            <person name="Larsen T.O."/>
            <person name="Kjaerboelling I."/>
            <person name="Rothschild-Mancinelli K."/>
            <person name="Lyhne E.K."/>
            <person name="Kogle M.E."/>
            <person name="Barry K."/>
            <person name="Clum A."/>
            <person name="Na H."/>
            <person name="Ledsgaard L."/>
            <person name="Lin J."/>
            <person name="Lipzen A."/>
            <person name="Kuo A."/>
            <person name="Riley R."/>
            <person name="Mondo S."/>
            <person name="Labutti K."/>
            <person name="Haridas S."/>
            <person name="Pangalinan J."/>
            <person name="Salamov A.A."/>
            <person name="Simmons B.A."/>
            <person name="Magnuson J.K."/>
            <person name="Chen J."/>
            <person name="Drula E."/>
            <person name="Henrissat B."/>
            <person name="Wiebenga A."/>
            <person name="Lubbers R.J."/>
            <person name="Gomes A.C."/>
            <person name="Makela M.R."/>
            <person name="Stajich J."/>
            <person name="Grigoriev I.V."/>
            <person name="Mortensen U.H."/>
            <person name="De Vries R.P."/>
            <person name="Baker S.E."/>
            <person name="Andersen M.R."/>
        </authorList>
    </citation>
    <scope>NUCLEOTIDE SEQUENCE [LARGE SCALE GENOMIC DNA]</scope>
    <source>
        <strain evidence="12 13">CBS 209.92</strain>
    </source>
</reference>
<feature type="region of interest" description="Disordered" evidence="9">
    <location>
        <begin position="281"/>
        <end position="357"/>
    </location>
</feature>
<keyword evidence="4" id="KW-0547">Nucleotide-binding</keyword>
<dbReference type="SMART" id="SM00220">
    <property type="entry name" value="S_TKc"/>
    <property type="match status" value="1"/>
</dbReference>
<keyword evidence="10" id="KW-0732">Signal</keyword>
<proteinExistence type="predicted"/>
<dbReference type="PROSITE" id="PS50011">
    <property type="entry name" value="PROTEIN_KINASE_DOM"/>
    <property type="match status" value="1"/>
</dbReference>
<evidence type="ECO:0000256" key="8">
    <source>
        <dbReference type="ARBA" id="ARBA00048679"/>
    </source>
</evidence>
<dbReference type="Proteomes" id="UP001610563">
    <property type="component" value="Unassembled WGS sequence"/>
</dbReference>
<dbReference type="SUPFAM" id="SSF56112">
    <property type="entry name" value="Protein kinase-like (PK-like)"/>
    <property type="match status" value="1"/>
</dbReference>
<organism evidence="12 13">
    <name type="scientific">Aspergillus keveii</name>
    <dbReference type="NCBI Taxonomy" id="714993"/>
    <lineage>
        <taxon>Eukaryota</taxon>
        <taxon>Fungi</taxon>
        <taxon>Dikarya</taxon>
        <taxon>Ascomycota</taxon>
        <taxon>Pezizomycotina</taxon>
        <taxon>Eurotiomycetes</taxon>
        <taxon>Eurotiomycetidae</taxon>
        <taxon>Eurotiales</taxon>
        <taxon>Aspergillaceae</taxon>
        <taxon>Aspergillus</taxon>
        <taxon>Aspergillus subgen. Nidulantes</taxon>
    </lineage>
</organism>
<evidence type="ECO:0000256" key="1">
    <source>
        <dbReference type="ARBA" id="ARBA00012513"/>
    </source>
</evidence>
<keyword evidence="13" id="KW-1185">Reference proteome</keyword>
<dbReference type="InterPro" id="IPR008271">
    <property type="entry name" value="Ser/Thr_kinase_AS"/>
</dbReference>
<dbReference type="PANTHER" id="PTHR47634:SF9">
    <property type="entry name" value="PROTEIN KINASE DOMAIN-CONTAINING PROTEIN-RELATED"/>
    <property type="match status" value="1"/>
</dbReference>
<accession>A0ABR4GB46</accession>
<sequence length="705" mass="78254">MRSGLQKPGTVPFLALVLFSLFSLMPTLAKEWDLDSYSVHLAYHYLGLGLGLGGFGAPRHEGRYSSSRLRNASNSVDTRSRQTHAQRLTNTPCKSWLLGDFYSSCVERDTISVPPHNSVMGTPPRSSFEACEGGGDDAVTYAAAAAATKEKQQQSSMSLTRGVSAFREFVISMKRWDGDDQQASTMQPAHHEFLDAGAVSTYVPTVVEAVTAMPSGAGESDGEGGQLESEEDTADDTHTDDYSTLFRVPVLFRDTWQRVCHVGGLYLETLRPLTDFNKSFTYDPAPRPGSAPATNDEETSADTTEKPQPPNKPPSNDSTPPEQDPLHHDIPSPNQPASTAGQSKDAGHRRDSSENMRGSSMAIVIGLVAWQSNRYVTLKITNCGKEEQKSANEEVEMSRYISQLQSTHPGRAYIRLVHDAFRIQGALGEHLYLVFEPLKEPLWLLGKHLGCDGVPPAVLKPFLKLLLQGLDFLHSEAYVIHTDLKADNLLLGFEDPDVLENYARHQESNPAPFRDVNGRPVYESRPDLGHLRKGIGRVQISDFSTAVFGNVAEPHNHDIQPQPFCAPEVLLKATWTYSADIWNLGTMLWELLADQVLFDGLDTESRTYSRAKHMAQMIRLLGPPPLQLLERAEQSICSELFSHGDFKLPGLILSEEFNLENLTPFVDGEDKRLFLEFVGRMLRWEPEGRATAGELYNDPWLSFKP</sequence>
<dbReference type="InterPro" id="IPR051334">
    <property type="entry name" value="SRPK"/>
</dbReference>
<dbReference type="PANTHER" id="PTHR47634">
    <property type="entry name" value="PROTEIN KINASE DOMAIN-CONTAINING PROTEIN-RELATED"/>
    <property type="match status" value="1"/>
</dbReference>
<evidence type="ECO:0000256" key="9">
    <source>
        <dbReference type="SAM" id="MobiDB-lite"/>
    </source>
</evidence>
<comment type="catalytic activity">
    <reaction evidence="8">
        <text>L-seryl-[protein] + ATP = O-phospho-L-seryl-[protein] + ADP + H(+)</text>
        <dbReference type="Rhea" id="RHEA:17989"/>
        <dbReference type="Rhea" id="RHEA-COMP:9863"/>
        <dbReference type="Rhea" id="RHEA-COMP:11604"/>
        <dbReference type="ChEBI" id="CHEBI:15378"/>
        <dbReference type="ChEBI" id="CHEBI:29999"/>
        <dbReference type="ChEBI" id="CHEBI:30616"/>
        <dbReference type="ChEBI" id="CHEBI:83421"/>
        <dbReference type="ChEBI" id="CHEBI:456216"/>
        <dbReference type="EC" id="2.7.11.1"/>
    </reaction>
</comment>